<feature type="region of interest" description="Disordered" evidence="1">
    <location>
        <begin position="72"/>
        <end position="126"/>
    </location>
</feature>
<accession>A0A1G5V141</accession>
<evidence type="ECO:0000313" key="2">
    <source>
        <dbReference type="EMBL" id="SDA39589.1"/>
    </source>
</evidence>
<dbReference type="AlphaFoldDB" id="A0A1G5V141"/>
<sequence>MGFSALSKEEEEKYARGYNAFSFIKQYEPDLVKELDSIKADGAYFDGLRHGRLDDRMNEFYENKLPEWMEGVDPLKDQFDDNEKDITKDPSKEDVDPTKDQFNDNGKDIIGGPSKERDYDGPELDR</sequence>
<dbReference type="Proteomes" id="UP000198756">
    <property type="component" value="Unassembled WGS sequence"/>
</dbReference>
<protein>
    <submittedName>
        <fullName evidence="2">Uncharacterized protein</fullName>
    </submittedName>
</protein>
<gene>
    <name evidence="2" type="ORF">SAMN03080617_00264</name>
</gene>
<dbReference type="EMBL" id="FMXE01000002">
    <property type="protein sequence ID" value="SDA39589.1"/>
    <property type="molecule type" value="Genomic_DNA"/>
</dbReference>
<evidence type="ECO:0000256" key="1">
    <source>
        <dbReference type="SAM" id="MobiDB-lite"/>
    </source>
</evidence>
<organism evidence="2 3">
    <name type="scientific">Algoriphagus alkaliphilus</name>
    <dbReference type="NCBI Taxonomy" id="279824"/>
    <lineage>
        <taxon>Bacteria</taxon>
        <taxon>Pseudomonadati</taxon>
        <taxon>Bacteroidota</taxon>
        <taxon>Cytophagia</taxon>
        <taxon>Cytophagales</taxon>
        <taxon>Cyclobacteriaceae</taxon>
        <taxon>Algoriphagus</taxon>
    </lineage>
</organism>
<feature type="compositionally biased region" description="Basic and acidic residues" evidence="1">
    <location>
        <begin position="72"/>
        <end position="107"/>
    </location>
</feature>
<proteinExistence type="predicted"/>
<name>A0A1G5V141_9BACT</name>
<reference evidence="3" key="1">
    <citation type="submission" date="2016-10" db="EMBL/GenBank/DDBJ databases">
        <authorList>
            <person name="Varghese N."/>
            <person name="Submissions S."/>
        </authorList>
    </citation>
    <scope>NUCLEOTIDE SEQUENCE [LARGE SCALE GENOMIC DNA]</scope>
    <source>
        <strain evidence="3">DSM 22703</strain>
    </source>
</reference>
<feature type="compositionally biased region" description="Basic and acidic residues" evidence="1">
    <location>
        <begin position="114"/>
        <end position="126"/>
    </location>
</feature>
<dbReference type="RefSeq" id="WP_092728138.1">
    <property type="nucleotide sequence ID" value="NZ_FMXE01000002.1"/>
</dbReference>
<evidence type="ECO:0000313" key="3">
    <source>
        <dbReference type="Proteomes" id="UP000198756"/>
    </source>
</evidence>
<keyword evidence="3" id="KW-1185">Reference proteome</keyword>